<name>A0A177AST4_9BILA</name>
<dbReference type="InterPro" id="IPR036890">
    <property type="entry name" value="HATPase_C_sf"/>
</dbReference>
<dbReference type="SUPFAM" id="SSF55874">
    <property type="entry name" value="ATPase domain of HSP90 chaperone/DNA topoisomerase II/histidine kinase"/>
    <property type="match status" value="1"/>
</dbReference>
<evidence type="ECO:0000256" key="2">
    <source>
        <dbReference type="ARBA" id="ARBA00022679"/>
    </source>
</evidence>
<dbReference type="OrthoDB" id="241648at2759"/>
<evidence type="ECO:0000259" key="9">
    <source>
        <dbReference type="PROSITE" id="PS50109"/>
    </source>
</evidence>
<dbReference type="GO" id="GO:0004740">
    <property type="term" value="F:pyruvate dehydrogenase (acetyl-transferring) kinase activity"/>
    <property type="evidence" value="ECO:0007669"/>
    <property type="project" value="UniProtKB-EC"/>
</dbReference>
<feature type="domain" description="Histidine kinase" evidence="9">
    <location>
        <begin position="293"/>
        <end position="417"/>
    </location>
</feature>
<accession>A0A177AST4</accession>
<keyword evidence="6 8" id="KW-0496">Mitochondrion</keyword>
<dbReference type="InterPro" id="IPR005467">
    <property type="entry name" value="His_kinase_dom"/>
</dbReference>
<keyword evidence="4 8" id="KW-0418">Kinase</keyword>
<comment type="subcellular location">
    <subcellularLocation>
        <location evidence="8">Mitochondrion matrix</location>
    </subcellularLocation>
</comment>
<evidence type="ECO:0000256" key="1">
    <source>
        <dbReference type="ARBA" id="ARBA00006155"/>
    </source>
</evidence>
<evidence type="ECO:0000256" key="3">
    <source>
        <dbReference type="ARBA" id="ARBA00022741"/>
    </source>
</evidence>
<dbReference type="SMART" id="SM00387">
    <property type="entry name" value="HATPase_c"/>
    <property type="match status" value="1"/>
</dbReference>
<dbReference type="SUPFAM" id="SSF69012">
    <property type="entry name" value="alpha-ketoacid dehydrogenase kinase, N-terminal domain"/>
    <property type="match status" value="1"/>
</dbReference>
<keyword evidence="5 8" id="KW-0067">ATP-binding</keyword>
<dbReference type="PROSITE" id="PS50109">
    <property type="entry name" value="HIS_KIN"/>
    <property type="match status" value="1"/>
</dbReference>
<sequence length="452" mass="51888">MLRNFVLKNYKICKACTLCNFKRFNSEMNNTTFPPNQPSYSNMYRTFKDNSMLDCISKFARIRPACLSVQQVIDFAKNNGTERRSIQFIVNEIPVRIANILSELYMLPPQILSSTSISHVNNMYKQSMADLVKFQAYTIPVQNDVLTMFYDDLFNIYERHINVVQTMAEGIIELKESHLDIFTPQVEKKLQYFFDRFYLNRIGIRMLISQHLTLFDKSKNGQTLTKHHVGCFDSKCEINEVVLDAAANAIDLCYQTYAVEPKFDIICKKKFCSLIFFVIVINCDKSINFVYIPSHLYHIIFELMKNACRATVEKYENNDIDLKNLKVVIAKGDEDICISIIDYGSGMCRSVSSQMFNYMFSTAPKPIGNGEGFPALAGYGYGLPLSRLYAKYFGGDLKVHSVDGYGTTSTVWLKLRPNEANELLPTYNYITRSKYNEKNSVDGADFIISQPK</sequence>
<gene>
    <name evidence="10" type="ORF">A3Q56_07408</name>
</gene>
<dbReference type="GO" id="GO:0005759">
    <property type="term" value="C:mitochondrial matrix"/>
    <property type="evidence" value="ECO:0007669"/>
    <property type="project" value="UniProtKB-SubCell"/>
</dbReference>
<reference evidence="10 11" key="1">
    <citation type="submission" date="2016-04" db="EMBL/GenBank/DDBJ databases">
        <title>The genome of Intoshia linei affirms orthonectids as highly simplified spiralians.</title>
        <authorList>
            <person name="Mikhailov K.V."/>
            <person name="Slusarev G.S."/>
            <person name="Nikitin M.A."/>
            <person name="Logacheva M.D."/>
            <person name="Penin A."/>
            <person name="Aleoshin V."/>
            <person name="Panchin Y.V."/>
        </authorList>
    </citation>
    <scope>NUCLEOTIDE SEQUENCE [LARGE SCALE GENOMIC DNA]</scope>
    <source>
        <strain evidence="10">Intl2013</strain>
        <tissue evidence="10">Whole animal</tissue>
    </source>
</reference>
<dbReference type="GO" id="GO:0010906">
    <property type="term" value="P:regulation of glucose metabolic process"/>
    <property type="evidence" value="ECO:0007669"/>
    <property type="project" value="TreeGrafter"/>
</dbReference>
<dbReference type="InterPro" id="IPR018955">
    <property type="entry name" value="BCDHK/PDK_N"/>
</dbReference>
<comment type="caution">
    <text evidence="10">The sequence shown here is derived from an EMBL/GenBank/DDBJ whole genome shotgun (WGS) entry which is preliminary data.</text>
</comment>
<proteinExistence type="inferred from homology"/>
<dbReference type="InterPro" id="IPR039028">
    <property type="entry name" value="BCKD/PDK"/>
</dbReference>
<evidence type="ECO:0000256" key="8">
    <source>
        <dbReference type="RuleBase" id="RU366032"/>
    </source>
</evidence>
<evidence type="ECO:0000313" key="11">
    <source>
        <dbReference type="Proteomes" id="UP000078046"/>
    </source>
</evidence>
<dbReference type="EMBL" id="LWCA01001559">
    <property type="protein sequence ID" value="OAF64880.1"/>
    <property type="molecule type" value="Genomic_DNA"/>
</dbReference>
<dbReference type="Gene3D" id="1.20.140.20">
    <property type="entry name" value="Alpha-ketoacid/pyruvate dehydrogenase kinase, N-terminal domain"/>
    <property type="match status" value="1"/>
</dbReference>
<keyword evidence="3 8" id="KW-0547">Nucleotide-binding</keyword>
<dbReference type="Gene3D" id="3.30.565.10">
    <property type="entry name" value="Histidine kinase-like ATPase, C-terminal domain"/>
    <property type="match status" value="1"/>
</dbReference>
<dbReference type="Proteomes" id="UP000078046">
    <property type="component" value="Unassembled WGS sequence"/>
</dbReference>
<dbReference type="PANTHER" id="PTHR11947:SF3">
    <property type="entry name" value="[PYRUVATE DEHYDROGENASE (ACETYL-TRANSFERRING)] KINASE, MITOCHONDRIAL"/>
    <property type="match status" value="1"/>
</dbReference>
<comment type="catalytic activity">
    <reaction evidence="7">
        <text>L-seryl-[pyruvate dehydrogenase E1 alpha subunit] + ATP = O-phospho-L-seryl-[pyruvate dehydrogenase E1 alpha subunit] + ADP + H(+)</text>
        <dbReference type="Rhea" id="RHEA:23052"/>
        <dbReference type="Rhea" id="RHEA-COMP:13689"/>
        <dbReference type="Rhea" id="RHEA-COMP:13690"/>
        <dbReference type="ChEBI" id="CHEBI:15378"/>
        <dbReference type="ChEBI" id="CHEBI:29999"/>
        <dbReference type="ChEBI" id="CHEBI:30616"/>
        <dbReference type="ChEBI" id="CHEBI:83421"/>
        <dbReference type="ChEBI" id="CHEBI:456216"/>
        <dbReference type="EC" id="2.7.11.2"/>
    </reaction>
</comment>
<dbReference type="PANTHER" id="PTHR11947">
    <property type="entry name" value="PYRUVATE DEHYDROGENASE KINASE"/>
    <property type="match status" value="1"/>
</dbReference>
<keyword evidence="2 8" id="KW-0808">Transferase</keyword>
<organism evidence="10 11">
    <name type="scientific">Intoshia linei</name>
    <dbReference type="NCBI Taxonomy" id="1819745"/>
    <lineage>
        <taxon>Eukaryota</taxon>
        <taxon>Metazoa</taxon>
        <taxon>Spiralia</taxon>
        <taxon>Lophotrochozoa</taxon>
        <taxon>Mesozoa</taxon>
        <taxon>Orthonectida</taxon>
        <taxon>Rhopaluridae</taxon>
        <taxon>Intoshia</taxon>
    </lineage>
</organism>
<evidence type="ECO:0000256" key="4">
    <source>
        <dbReference type="ARBA" id="ARBA00022777"/>
    </source>
</evidence>
<dbReference type="Pfam" id="PF02518">
    <property type="entry name" value="HATPase_c"/>
    <property type="match status" value="1"/>
</dbReference>
<dbReference type="AlphaFoldDB" id="A0A177AST4"/>
<dbReference type="InterPro" id="IPR003594">
    <property type="entry name" value="HATPase_dom"/>
</dbReference>
<evidence type="ECO:0000256" key="6">
    <source>
        <dbReference type="ARBA" id="ARBA00023128"/>
    </source>
</evidence>
<comment type="similarity">
    <text evidence="1 8">Belongs to the PDK/BCKDK protein kinase family.</text>
</comment>
<protein>
    <recommendedName>
        <fullName evidence="8">Protein-serine/threonine kinase</fullName>
        <ecNumber evidence="8">2.7.11.-</ecNumber>
    </recommendedName>
</protein>
<evidence type="ECO:0000256" key="7">
    <source>
        <dbReference type="ARBA" id="ARBA00048201"/>
    </source>
</evidence>
<keyword evidence="11" id="KW-1185">Reference proteome</keyword>
<feature type="non-terminal residue" evidence="10">
    <location>
        <position position="452"/>
    </location>
</feature>
<dbReference type="InterPro" id="IPR036784">
    <property type="entry name" value="AK/P_DHK_N_sf"/>
</dbReference>
<evidence type="ECO:0000256" key="5">
    <source>
        <dbReference type="ARBA" id="ARBA00022840"/>
    </source>
</evidence>
<dbReference type="EC" id="2.7.11.-" evidence="8"/>
<dbReference type="GO" id="GO:0005524">
    <property type="term" value="F:ATP binding"/>
    <property type="evidence" value="ECO:0007669"/>
    <property type="project" value="UniProtKB-UniRule"/>
</dbReference>
<dbReference type="Pfam" id="PF10436">
    <property type="entry name" value="BCDHK_Adom3"/>
    <property type="match status" value="1"/>
</dbReference>
<evidence type="ECO:0000313" key="10">
    <source>
        <dbReference type="EMBL" id="OAF64880.1"/>
    </source>
</evidence>